<keyword evidence="9" id="KW-0732">Signal</keyword>
<comment type="function">
    <text evidence="7">Serine peptidase whose precise substrate specificity remains unclear. Does not cleave peptides after a arginine or lysine residue. Regulates trans-Golgi network morphology and sorting by regulating the membrane binding of the AP-1 complex. May play a role in the regulation of synaptic vesicle exocytosis.</text>
</comment>
<dbReference type="PRINTS" id="PR00862">
    <property type="entry name" value="PROLIGOPTASE"/>
</dbReference>
<dbReference type="Proteomes" id="UP001530377">
    <property type="component" value="Unassembled WGS sequence"/>
</dbReference>
<dbReference type="PANTHER" id="PTHR11757:SF19">
    <property type="entry name" value="PROLYL ENDOPEPTIDASE-LIKE"/>
    <property type="match status" value="1"/>
</dbReference>
<dbReference type="AlphaFoldDB" id="A0ABD3SDC1"/>
<evidence type="ECO:0000313" key="13">
    <source>
        <dbReference type="Proteomes" id="UP001530377"/>
    </source>
</evidence>
<reference evidence="12 13" key="1">
    <citation type="submission" date="2024-10" db="EMBL/GenBank/DDBJ databases">
        <title>Updated reference genomes for cyclostephanoid diatoms.</title>
        <authorList>
            <person name="Roberts W.R."/>
            <person name="Alverson A.J."/>
        </authorList>
    </citation>
    <scope>NUCLEOTIDE SEQUENCE [LARGE SCALE GENOMIC DNA]</scope>
    <source>
        <strain evidence="12 13">AJA228-03</strain>
    </source>
</reference>
<dbReference type="GO" id="GO:0008236">
    <property type="term" value="F:serine-type peptidase activity"/>
    <property type="evidence" value="ECO:0007669"/>
    <property type="project" value="UniProtKB-KW"/>
</dbReference>
<protein>
    <recommendedName>
        <fullName evidence="5">Prolyl endopeptidase-like</fullName>
    </recommendedName>
    <alternativeName>
        <fullName evidence="6">Prolylendopeptidase-like</fullName>
    </alternativeName>
</protein>
<gene>
    <name evidence="12" type="ORF">ACHAXA_007645</name>
</gene>
<accession>A0ABD3SDC1</accession>
<feature type="compositionally biased region" description="Basic and acidic residues" evidence="8">
    <location>
        <begin position="62"/>
        <end position="71"/>
    </location>
</feature>
<dbReference type="GO" id="GO:0006508">
    <property type="term" value="P:proteolysis"/>
    <property type="evidence" value="ECO:0007669"/>
    <property type="project" value="UniProtKB-KW"/>
</dbReference>
<evidence type="ECO:0000259" key="10">
    <source>
        <dbReference type="Pfam" id="PF00326"/>
    </source>
</evidence>
<dbReference type="InterPro" id="IPR051543">
    <property type="entry name" value="Serine_Peptidase_S9A"/>
</dbReference>
<evidence type="ECO:0000256" key="3">
    <source>
        <dbReference type="ARBA" id="ARBA00022801"/>
    </source>
</evidence>
<evidence type="ECO:0000256" key="8">
    <source>
        <dbReference type="SAM" id="MobiDB-lite"/>
    </source>
</evidence>
<feature type="compositionally biased region" description="Acidic residues" evidence="8">
    <location>
        <begin position="353"/>
        <end position="368"/>
    </location>
</feature>
<dbReference type="InterPro" id="IPR001375">
    <property type="entry name" value="Peptidase_S9_cat"/>
</dbReference>
<evidence type="ECO:0000256" key="2">
    <source>
        <dbReference type="ARBA" id="ARBA00022670"/>
    </source>
</evidence>
<dbReference type="EMBL" id="JALLPB020000062">
    <property type="protein sequence ID" value="KAL3822534.1"/>
    <property type="molecule type" value="Genomic_DNA"/>
</dbReference>
<dbReference type="Pfam" id="PF00326">
    <property type="entry name" value="Peptidase_S9"/>
    <property type="match status" value="2"/>
</dbReference>
<feature type="domain" description="Peptidase S9 prolyl oligopeptidase catalytic" evidence="10">
    <location>
        <begin position="737"/>
        <end position="791"/>
    </location>
</feature>
<feature type="chain" id="PRO_5044877433" description="Prolyl endopeptidase-like" evidence="9">
    <location>
        <begin position="38"/>
        <end position="956"/>
    </location>
</feature>
<comment type="similarity">
    <text evidence="1">Belongs to the peptidase S9A family.</text>
</comment>
<dbReference type="PANTHER" id="PTHR11757">
    <property type="entry name" value="PROTEASE FAMILY S9A OLIGOPEPTIDASE"/>
    <property type="match status" value="1"/>
</dbReference>
<evidence type="ECO:0000256" key="6">
    <source>
        <dbReference type="ARBA" id="ARBA00042165"/>
    </source>
</evidence>
<feature type="signal peptide" evidence="9">
    <location>
        <begin position="1"/>
        <end position="37"/>
    </location>
</feature>
<comment type="caution">
    <text evidence="12">The sequence shown here is derived from an EMBL/GenBank/DDBJ whole genome shotgun (WGS) entry which is preliminary data.</text>
</comment>
<evidence type="ECO:0000256" key="9">
    <source>
        <dbReference type="SAM" id="SignalP"/>
    </source>
</evidence>
<dbReference type="Pfam" id="PF02897">
    <property type="entry name" value="Peptidase_S9_N"/>
    <property type="match status" value="1"/>
</dbReference>
<keyword evidence="13" id="KW-1185">Reference proteome</keyword>
<feature type="region of interest" description="Disordered" evidence="8">
    <location>
        <begin position="346"/>
        <end position="374"/>
    </location>
</feature>
<keyword evidence="4" id="KW-0720">Serine protease</keyword>
<dbReference type="Gene3D" id="3.40.50.1820">
    <property type="entry name" value="alpha/beta hydrolase"/>
    <property type="match status" value="1"/>
</dbReference>
<dbReference type="SUPFAM" id="SSF53474">
    <property type="entry name" value="alpha/beta-Hydrolases"/>
    <property type="match status" value="1"/>
</dbReference>
<organism evidence="12 13">
    <name type="scientific">Cyclostephanos tholiformis</name>
    <dbReference type="NCBI Taxonomy" id="382380"/>
    <lineage>
        <taxon>Eukaryota</taxon>
        <taxon>Sar</taxon>
        <taxon>Stramenopiles</taxon>
        <taxon>Ochrophyta</taxon>
        <taxon>Bacillariophyta</taxon>
        <taxon>Coscinodiscophyceae</taxon>
        <taxon>Thalassiosirophycidae</taxon>
        <taxon>Stephanodiscales</taxon>
        <taxon>Stephanodiscaceae</taxon>
        <taxon>Cyclostephanos</taxon>
    </lineage>
</organism>
<evidence type="ECO:0000256" key="5">
    <source>
        <dbReference type="ARBA" id="ARBA00039290"/>
    </source>
</evidence>
<evidence type="ECO:0000313" key="12">
    <source>
        <dbReference type="EMBL" id="KAL3822534.1"/>
    </source>
</evidence>
<dbReference type="InterPro" id="IPR002470">
    <property type="entry name" value="Peptidase_S9A"/>
</dbReference>
<dbReference type="InterPro" id="IPR029058">
    <property type="entry name" value="AB_hydrolase_fold"/>
</dbReference>
<name>A0ABD3SDC1_9STRA</name>
<evidence type="ECO:0000259" key="11">
    <source>
        <dbReference type="Pfam" id="PF02897"/>
    </source>
</evidence>
<feature type="domain" description="Peptidase S9A N-terminal" evidence="11">
    <location>
        <begin position="152"/>
        <end position="544"/>
    </location>
</feature>
<keyword evidence="2" id="KW-0645">Protease</keyword>
<feature type="region of interest" description="Disordered" evidence="8">
    <location>
        <begin position="46"/>
        <end position="77"/>
    </location>
</feature>
<dbReference type="SUPFAM" id="SSF50993">
    <property type="entry name" value="Peptidase/esterase 'gauge' domain"/>
    <property type="match status" value="1"/>
</dbReference>
<evidence type="ECO:0000256" key="4">
    <source>
        <dbReference type="ARBA" id="ARBA00022825"/>
    </source>
</evidence>
<keyword evidence="3" id="KW-0378">Hydrolase</keyword>
<feature type="domain" description="Peptidase S9 prolyl oligopeptidase catalytic" evidence="10">
    <location>
        <begin position="809"/>
        <end position="921"/>
    </location>
</feature>
<evidence type="ECO:0000256" key="7">
    <source>
        <dbReference type="ARBA" id="ARBA00045448"/>
    </source>
</evidence>
<dbReference type="InterPro" id="IPR023302">
    <property type="entry name" value="Pept_S9A_N"/>
</dbReference>
<proteinExistence type="inferred from homology"/>
<evidence type="ECO:0000256" key="1">
    <source>
        <dbReference type="ARBA" id="ARBA00005228"/>
    </source>
</evidence>
<sequence length="956" mass="106869">MAWREVIVELHQGHRASMPLTWICLLLLSADGPVCRAWMITTAPPPRRSIQSREHTGHHRRGGGERHDQRWYRRTSRSHTAASAFDNAAAIDDDVSSPIAVMPPMPFRDEASFVVAGEIIPPGATTATTTTATATMPLRQSPSSSNPLLSPPRYIPNPYGWLRDETRTNVTVLDHLHAENKYTEHMTSHLVELREDLYREFLSSIQETDYTTPALKTTTTATEGGIGGYWYYTRFEEGESYPRYCRAPRSSSVDDLYPPPVNAGWDVIITNPNNNETRLGPLLTDEEVYLDVPSLARDKKYLATGAIAISPNQKHVAYTLDERGGETCQLYVRDIESSKVRTLMRYHSNNDDRNDDDDDATAEGDDDLNTPLDAPQECDGSVVWNDVGDALFYVTMDAAHRPYRLYRRRVFDFDGHWIDARDDRVDGDELLMEEEDETFNIRISKSFDGRYLLVRSSSKESSEVHYLDLRPELASSQGGTSPAKNDLVCIAKRRPKVLYRVTHCQGFWLVQTNVGGLPNLSLKACRVGEEYLETWKDVVRYDADAPVPVFDGGHERSLDGVTVFNPSFEGGTSPSPLPLSYGVVTGREDGMPRVWILEFSDEKRQSSNDFSPLTVGQMTRLEFDEDAYDVGIGGNRDPSLPYVVICYDSLITPPSHIAVPLHRPSDLGARRILKAKDVPGYNKDSYACERTTVTSRDGKAIPVSLVYHRDVLKKRNDGPVPTHLYGYGSYGASIEASFRSTRLPLLNRKVVYVLAHVRGGGELGRPWYDEAKYLTKKNSFNDFVDVARWLAGDATDDGLNTNPVESSVGRGITTPRKLSCEGRSAGGLLVGASLNQHPELFRAAILGVPFVDVACTMVDATIPLTSLEWEEWGNPNEEKFFDYILSYSPINNIKNGAEYPACLITGGLNDPRVQVRVTCSVLHQYWEPAKYSAELRHRTCDKSGPILLKMEMDSGS</sequence>
<dbReference type="Gene3D" id="2.130.10.120">
    <property type="entry name" value="Prolyl oligopeptidase, N-terminal domain"/>
    <property type="match status" value="1"/>
</dbReference>